<dbReference type="STRING" id="1802280.A3B37_01755"/>
<evidence type="ECO:0000313" key="2">
    <source>
        <dbReference type="EMBL" id="OHA08588.1"/>
    </source>
</evidence>
<name>A0A1G2LAE7_9BACT</name>
<dbReference type="Proteomes" id="UP000176705">
    <property type="component" value="Unassembled WGS sequence"/>
</dbReference>
<dbReference type="InterPro" id="IPR015797">
    <property type="entry name" value="NUDIX_hydrolase-like_dom_sf"/>
</dbReference>
<sequence length="132" mass="15216">MYRRVPRLCVDAVIRDRRGIVLSRRDIPPDKGQWHFPGGRVHMQERLEDALKRICREETGLKVRVEKIIGAIEYLKLGGWGHSVSVVYLVRPIGGKLRGSEQARNISFFKSLPRNAEAEVKTFLLANRLIRK</sequence>
<dbReference type="PANTHER" id="PTHR43736">
    <property type="entry name" value="ADP-RIBOSE PYROPHOSPHATASE"/>
    <property type="match status" value="1"/>
</dbReference>
<dbReference type="Gene3D" id="3.90.79.10">
    <property type="entry name" value="Nucleoside Triphosphate Pyrophosphohydrolase"/>
    <property type="match status" value="1"/>
</dbReference>
<dbReference type="SUPFAM" id="SSF55811">
    <property type="entry name" value="Nudix"/>
    <property type="match status" value="1"/>
</dbReference>
<proteinExistence type="predicted"/>
<dbReference type="Pfam" id="PF00293">
    <property type="entry name" value="NUDIX"/>
    <property type="match status" value="1"/>
</dbReference>
<evidence type="ECO:0000313" key="3">
    <source>
        <dbReference type="Proteomes" id="UP000176705"/>
    </source>
</evidence>
<gene>
    <name evidence="2" type="ORF">A3B37_01755</name>
</gene>
<comment type="caution">
    <text evidence="2">The sequence shown here is derived from an EMBL/GenBank/DDBJ whole genome shotgun (WGS) entry which is preliminary data.</text>
</comment>
<evidence type="ECO:0000259" key="1">
    <source>
        <dbReference type="PROSITE" id="PS51462"/>
    </source>
</evidence>
<dbReference type="InterPro" id="IPR000086">
    <property type="entry name" value="NUDIX_hydrolase_dom"/>
</dbReference>
<feature type="domain" description="Nudix hydrolase" evidence="1">
    <location>
        <begin position="5"/>
        <end position="132"/>
    </location>
</feature>
<dbReference type="AlphaFoldDB" id="A0A1G2LAE7"/>
<dbReference type="CDD" id="cd02883">
    <property type="entry name" value="NUDIX_Hydrolase"/>
    <property type="match status" value="1"/>
</dbReference>
<dbReference type="PANTHER" id="PTHR43736:SF1">
    <property type="entry name" value="DIHYDRONEOPTERIN TRIPHOSPHATE DIPHOSPHATASE"/>
    <property type="match status" value="1"/>
</dbReference>
<dbReference type="PROSITE" id="PS51462">
    <property type="entry name" value="NUDIX"/>
    <property type="match status" value="1"/>
</dbReference>
<organism evidence="2 3">
    <name type="scientific">Candidatus Sungbacteria bacterium RIFCSPLOWO2_01_FULL_59_16</name>
    <dbReference type="NCBI Taxonomy" id="1802280"/>
    <lineage>
        <taxon>Bacteria</taxon>
        <taxon>Candidatus Sungiibacteriota</taxon>
    </lineage>
</organism>
<accession>A0A1G2LAE7</accession>
<protein>
    <recommendedName>
        <fullName evidence="1">Nudix hydrolase domain-containing protein</fullName>
    </recommendedName>
</protein>
<dbReference type="EMBL" id="MHQS01000014">
    <property type="protein sequence ID" value="OHA08588.1"/>
    <property type="molecule type" value="Genomic_DNA"/>
</dbReference>
<reference evidence="2 3" key="1">
    <citation type="journal article" date="2016" name="Nat. Commun.">
        <title>Thousands of microbial genomes shed light on interconnected biogeochemical processes in an aquifer system.</title>
        <authorList>
            <person name="Anantharaman K."/>
            <person name="Brown C.T."/>
            <person name="Hug L.A."/>
            <person name="Sharon I."/>
            <person name="Castelle C.J."/>
            <person name="Probst A.J."/>
            <person name="Thomas B.C."/>
            <person name="Singh A."/>
            <person name="Wilkins M.J."/>
            <person name="Karaoz U."/>
            <person name="Brodie E.L."/>
            <person name="Williams K.H."/>
            <person name="Hubbard S.S."/>
            <person name="Banfield J.F."/>
        </authorList>
    </citation>
    <scope>NUCLEOTIDE SEQUENCE [LARGE SCALE GENOMIC DNA]</scope>
</reference>